<keyword evidence="1 2" id="KW-0238">DNA-binding</keyword>
<comment type="caution">
    <text evidence="4">The sequence shown here is derived from an EMBL/GenBank/DDBJ whole genome shotgun (WGS) entry which is preliminary data.</text>
</comment>
<evidence type="ECO:0000256" key="2">
    <source>
        <dbReference type="PROSITE-ProRule" id="PRU00335"/>
    </source>
</evidence>
<dbReference type="SUPFAM" id="SSF46689">
    <property type="entry name" value="Homeodomain-like"/>
    <property type="match status" value="1"/>
</dbReference>
<accession>A0A0R1KCW7</accession>
<dbReference type="InterPro" id="IPR009057">
    <property type="entry name" value="Homeodomain-like_sf"/>
</dbReference>
<feature type="domain" description="HTH tetR-type" evidence="3">
    <location>
        <begin position="7"/>
        <end position="67"/>
    </location>
</feature>
<dbReference type="AlphaFoldDB" id="A0A0R1KCW7"/>
<dbReference type="Gene3D" id="1.10.357.10">
    <property type="entry name" value="Tetracycline Repressor, domain 2"/>
    <property type="match status" value="1"/>
</dbReference>
<dbReference type="PATRIC" id="fig|1423775.4.peg.2362"/>
<dbReference type="PROSITE" id="PS50977">
    <property type="entry name" value="HTH_TETR_2"/>
    <property type="match status" value="1"/>
</dbReference>
<sequence>MIRLATDNRLVKIFESACMLFINSGYPETKMKDIAQSAGISVGSLYDLFDSKKSLLDFIFISTLDKDNLTISHDFPIHEVSSSSLASKTKSTYEIYTKSFDSKLLSNDKSYSLKSLILDLFDIFEIYGRYFLILEKNPTIDITLIKLYEKYRKTLYKNISIYLDNNNSLRKTSDSHYDSMMIVDLVFWWSTHKKYDSFENSKNKYNMDTMSKTIIDALTNGYAK</sequence>
<evidence type="ECO:0000313" key="4">
    <source>
        <dbReference type="EMBL" id="KRK78548.1"/>
    </source>
</evidence>
<dbReference type="eggNOG" id="COG1309">
    <property type="taxonomic scope" value="Bacteria"/>
</dbReference>
<dbReference type="STRING" id="1423775.FD03_GL002323"/>
<name>A0A0R1KCW7_9LACO</name>
<dbReference type="Pfam" id="PF00440">
    <property type="entry name" value="TetR_N"/>
    <property type="match status" value="1"/>
</dbReference>
<dbReference type="Proteomes" id="UP000051248">
    <property type="component" value="Unassembled WGS sequence"/>
</dbReference>
<evidence type="ECO:0000259" key="3">
    <source>
        <dbReference type="PROSITE" id="PS50977"/>
    </source>
</evidence>
<dbReference type="InterPro" id="IPR001647">
    <property type="entry name" value="HTH_TetR"/>
</dbReference>
<organism evidence="4 5">
    <name type="scientific">Companilactobacillus nodensis DSM 19682 = JCM 14932 = NBRC 107160</name>
    <dbReference type="NCBI Taxonomy" id="1423775"/>
    <lineage>
        <taxon>Bacteria</taxon>
        <taxon>Bacillati</taxon>
        <taxon>Bacillota</taxon>
        <taxon>Bacilli</taxon>
        <taxon>Lactobacillales</taxon>
        <taxon>Lactobacillaceae</taxon>
        <taxon>Companilactobacillus</taxon>
    </lineage>
</organism>
<dbReference type="GO" id="GO:0003677">
    <property type="term" value="F:DNA binding"/>
    <property type="evidence" value="ECO:0007669"/>
    <property type="project" value="UniProtKB-UniRule"/>
</dbReference>
<protein>
    <recommendedName>
        <fullName evidence="3">HTH tetR-type domain-containing protein</fullName>
    </recommendedName>
</protein>
<proteinExistence type="predicted"/>
<gene>
    <name evidence="4" type="ORF">FD03_GL002323</name>
</gene>
<feature type="DNA-binding region" description="H-T-H motif" evidence="2">
    <location>
        <begin position="30"/>
        <end position="49"/>
    </location>
</feature>
<evidence type="ECO:0000313" key="5">
    <source>
        <dbReference type="Proteomes" id="UP000051248"/>
    </source>
</evidence>
<reference evidence="4 5" key="1">
    <citation type="journal article" date="2015" name="Genome Announc.">
        <title>Expanding the biotechnology potential of lactobacilli through comparative genomics of 213 strains and associated genera.</title>
        <authorList>
            <person name="Sun Z."/>
            <person name="Harris H.M."/>
            <person name="McCann A."/>
            <person name="Guo C."/>
            <person name="Argimon S."/>
            <person name="Zhang W."/>
            <person name="Yang X."/>
            <person name="Jeffery I.B."/>
            <person name="Cooney J.C."/>
            <person name="Kagawa T.F."/>
            <person name="Liu W."/>
            <person name="Song Y."/>
            <person name="Salvetti E."/>
            <person name="Wrobel A."/>
            <person name="Rasinkangas P."/>
            <person name="Parkhill J."/>
            <person name="Rea M.C."/>
            <person name="O'Sullivan O."/>
            <person name="Ritari J."/>
            <person name="Douillard F.P."/>
            <person name="Paul Ross R."/>
            <person name="Yang R."/>
            <person name="Briner A.E."/>
            <person name="Felis G.E."/>
            <person name="de Vos W.M."/>
            <person name="Barrangou R."/>
            <person name="Klaenhammer T.R."/>
            <person name="Caufield P.W."/>
            <person name="Cui Y."/>
            <person name="Zhang H."/>
            <person name="O'Toole P.W."/>
        </authorList>
    </citation>
    <scope>NUCLEOTIDE SEQUENCE [LARGE SCALE GENOMIC DNA]</scope>
    <source>
        <strain evidence="4 5">DSM 19682</strain>
    </source>
</reference>
<dbReference type="PRINTS" id="PR00455">
    <property type="entry name" value="HTHTETR"/>
</dbReference>
<dbReference type="EMBL" id="AZDZ01000022">
    <property type="protein sequence ID" value="KRK78548.1"/>
    <property type="molecule type" value="Genomic_DNA"/>
</dbReference>
<keyword evidence="5" id="KW-1185">Reference proteome</keyword>
<evidence type="ECO:0000256" key="1">
    <source>
        <dbReference type="ARBA" id="ARBA00023125"/>
    </source>
</evidence>